<evidence type="ECO:0000313" key="3">
    <source>
        <dbReference type="Proteomes" id="UP000230758"/>
    </source>
</evidence>
<accession>A0A2M7WT42</accession>
<comment type="caution">
    <text evidence="2">The sequence shown here is derived from an EMBL/GenBank/DDBJ whole genome shotgun (WGS) entry which is preliminary data.</text>
</comment>
<evidence type="ECO:0008006" key="4">
    <source>
        <dbReference type="Google" id="ProtNLM"/>
    </source>
</evidence>
<dbReference type="EMBL" id="PFXF01000006">
    <property type="protein sequence ID" value="PJA33154.1"/>
    <property type="molecule type" value="Genomic_DNA"/>
</dbReference>
<feature type="transmembrane region" description="Helical" evidence="1">
    <location>
        <begin position="16"/>
        <end position="39"/>
    </location>
</feature>
<protein>
    <recommendedName>
        <fullName evidence="4">Cell division protein FtsL</fullName>
    </recommendedName>
</protein>
<keyword evidence="1" id="KW-0472">Membrane</keyword>
<organism evidence="2 3">
    <name type="scientific">Candidatus Zambryskibacteria bacterium CG_4_9_14_3_um_filter_42_15</name>
    <dbReference type="NCBI Taxonomy" id="1975112"/>
    <lineage>
        <taxon>Bacteria</taxon>
        <taxon>Candidatus Zambryskiibacteriota</taxon>
    </lineage>
</organism>
<sequence>MRNKIKTISYDNRVRLFWTLTAVSVLSLFVYIYSINAIARNIAERQSLERQISEISTNLDSLEFAYIGLKNNITLELAYNHGFKEIKDPLYVSRNRGTALSFNTLDR</sequence>
<keyword evidence="1" id="KW-0812">Transmembrane</keyword>
<name>A0A2M7WT42_9BACT</name>
<dbReference type="Proteomes" id="UP000230758">
    <property type="component" value="Unassembled WGS sequence"/>
</dbReference>
<evidence type="ECO:0000256" key="1">
    <source>
        <dbReference type="SAM" id="Phobius"/>
    </source>
</evidence>
<keyword evidence="1" id="KW-1133">Transmembrane helix</keyword>
<evidence type="ECO:0000313" key="2">
    <source>
        <dbReference type="EMBL" id="PJA33154.1"/>
    </source>
</evidence>
<gene>
    <name evidence="2" type="ORF">CO185_00365</name>
</gene>
<dbReference type="AlphaFoldDB" id="A0A2M7WT42"/>
<reference evidence="3" key="1">
    <citation type="submission" date="2017-09" db="EMBL/GenBank/DDBJ databases">
        <title>Depth-based differentiation of microbial function through sediment-hosted aquifers and enrichment of novel symbionts in the deep terrestrial subsurface.</title>
        <authorList>
            <person name="Probst A.J."/>
            <person name="Ladd B."/>
            <person name="Jarett J.K."/>
            <person name="Geller-Mcgrath D.E."/>
            <person name="Sieber C.M.K."/>
            <person name="Emerson J.B."/>
            <person name="Anantharaman K."/>
            <person name="Thomas B.C."/>
            <person name="Malmstrom R."/>
            <person name="Stieglmeier M."/>
            <person name="Klingl A."/>
            <person name="Woyke T."/>
            <person name="Ryan C.M."/>
            <person name="Banfield J.F."/>
        </authorList>
    </citation>
    <scope>NUCLEOTIDE SEQUENCE [LARGE SCALE GENOMIC DNA]</scope>
</reference>
<proteinExistence type="predicted"/>